<dbReference type="RefSeq" id="WP_063244551.1">
    <property type="nucleotide sequence ID" value="NZ_LUKF01000017.1"/>
</dbReference>
<name>A0A150WDN6_BDEBC</name>
<keyword evidence="6" id="KW-0479">Metal-binding</keyword>
<accession>A0A150WDN6</accession>
<protein>
    <recommendedName>
        <fullName evidence="5">6-carboxy-5,6,7,8-tetrahydropterin synthase</fullName>
        <ecNumber evidence="4">4.1.2.50</ecNumber>
    </recommendedName>
    <alternativeName>
        <fullName evidence="9">Queuosine biosynthesis protein QueD</fullName>
    </alternativeName>
</protein>
<dbReference type="GO" id="GO:0070497">
    <property type="term" value="F:6-carboxytetrahydropterin synthase activity"/>
    <property type="evidence" value="ECO:0007669"/>
    <property type="project" value="UniProtKB-EC"/>
</dbReference>
<dbReference type="SUPFAM" id="SSF55620">
    <property type="entry name" value="Tetrahydrobiopterin biosynthesis enzymes-like"/>
    <property type="match status" value="1"/>
</dbReference>
<dbReference type="PANTHER" id="PTHR12589">
    <property type="entry name" value="PYRUVOYL TETRAHYDROBIOPTERIN SYNTHASE"/>
    <property type="match status" value="1"/>
</dbReference>
<comment type="cofactor">
    <cofactor evidence="1">
        <name>Zn(2+)</name>
        <dbReference type="ChEBI" id="CHEBI:29105"/>
    </cofactor>
</comment>
<dbReference type="InterPro" id="IPR038418">
    <property type="entry name" value="6-PTP_synth/QueD_sf"/>
</dbReference>
<dbReference type="PANTHER" id="PTHR12589:SF7">
    <property type="entry name" value="6-PYRUVOYL TETRAHYDROBIOPTERIN SYNTHASE"/>
    <property type="match status" value="1"/>
</dbReference>
<proteinExistence type="inferred from homology"/>
<evidence type="ECO:0000256" key="3">
    <source>
        <dbReference type="ARBA" id="ARBA00008900"/>
    </source>
</evidence>
<comment type="catalytic activity">
    <reaction evidence="10">
        <text>7,8-dihydroneopterin 3'-triphosphate + H2O = 6-carboxy-5,6,7,8-tetrahydropterin + triphosphate + acetaldehyde + 2 H(+)</text>
        <dbReference type="Rhea" id="RHEA:27966"/>
        <dbReference type="ChEBI" id="CHEBI:15343"/>
        <dbReference type="ChEBI" id="CHEBI:15377"/>
        <dbReference type="ChEBI" id="CHEBI:15378"/>
        <dbReference type="ChEBI" id="CHEBI:18036"/>
        <dbReference type="ChEBI" id="CHEBI:58462"/>
        <dbReference type="ChEBI" id="CHEBI:61032"/>
        <dbReference type="EC" id="4.1.2.50"/>
    </reaction>
</comment>
<evidence type="ECO:0000256" key="2">
    <source>
        <dbReference type="ARBA" id="ARBA00005061"/>
    </source>
</evidence>
<dbReference type="Pfam" id="PF01242">
    <property type="entry name" value="PTPS"/>
    <property type="match status" value="1"/>
</dbReference>
<comment type="pathway">
    <text evidence="2">Purine metabolism; 7-cyano-7-deazaguanine biosynthesis.</text>
</comment>
<dbReference type="EC" id="4.1.2.50" evidence="4"/>
<dbReference type="OrthoDB" id="9804698at2"/>
<dbReference type="Gene3D" id="3.30.479.10">
    <property type="entry name" value="6-pyruvoyl tetrahydropterin synthase/QueD"/>
    <property type="match status" value="1"/>
</dbReference>
<evidence type="ECO:0000256" key="5">
    <source>
        <dbReference type="ARBA" id="ARBA00018141"/>
    </source>
</evidence>
<dbReference type="UniPathway" id="UPA00391"/>
<keyword evidence="8" id="KW-0456">Lyase</keyword>
<reference evidence="11 12" key="1">
    <citation type="submission" date="2016-03" db="EMBL/GenBank/DDBJ databases">
        <authorList>
            <person name="Ploux O."/>
        </authorList>
    </citation>
    <scope>NUCLEOTIDE SEQUENCE [LARGE SCALE GENOMIC DNA]</scope>
    <source>
        <strain evidence="11 12">BER2</strain>
    </source>
</reference>
<dbReference type="AlphaFoldDB" id="A0A150WDN6"/>
<organism evidence="11 12">
    <name type="scientific">Bdellovibrio bacteriovorus</name>
    <dbReference type="NCBI Taxonomy" id="959"/>
    <lineage>
        <taxon>Bacteria</taxon>
        <taxon>Pseudomonadati</taxon>
        <taxon>Bdellovibrionota</taxon>
        <taxon>Bdellovibrionia</taxon>
        <taxon>Bdellovibrionales</taxon>
        <taxon>Pseudobdellovibrionaceae</taxon>
        <taxon>Bdellovibrio</taxon>
    </lineage>
</organism>
<dbReference type="GO" id="GO:0046872">
    <property type="term" value="F:metal ion binding"/>
    <property type="evidence" value="ECO:0007669"/>
    <property type="project" value="UniProtKB-KW"/>
</dbReference>
<evidence type="ECO:0000256" key="10">
    <source>
        <dbReference type="ARBA" id="ARBA00048807"/>
    </source>
</evidence>
<dbReference type="InterPro" id="IPR007115">
    <property type="entry name" value="6-PTP_synth/QueD"/>
</dbReference>
<keyword evidence="7" id="KW-0862">Zinc</keyword>
<evidence type="ECO:0000256" key="6">
    <source>
        <dbReference type="ARBA" id="ARBA00022723"/>
    </source>
</evidence>
<gene>
    <name evidence="11" type="ORF">AZI85_09565</name>
</gene>
<evidence type="ECO:0000256" key="8">
    <source>
        <dbReference type="ARBA" id="ARBA00023239"/>
    </source>
</evidence>
<evidence type="ECO:0000313" key="12">
    <source>
        <dbReference type="Proteomes" id="UP000075391"/>
    </source>
</evidence>
<evidence type="ECO:0000313" key="11">
    <source>
        <dbReference type="EMBL" id="KYG61184.1"/>
    </source>
</evidence>
<dbReference type="Proteomes" id="UP000075391">
    <property type="component" value="Unassembled WGS sequence"/>
</dbReference>
<comment type="caution">
    <text evidence="11">The sequence shown here is derived from an EMBL/GenBank/DDBJ whole genome shotgun (WGS) entry which is preliminary data.</text>
</comment>
<sequence length="129" mass="15373">MILVLKSPFSSAHFYHQPLWSKEENTKTFGRCFTEYGHGHNYTLEVGFHIQKTDITEQKQELQTLLKSLTDVLDHEHLNFVIPEFKEKNPTTENIALYFLEKLKEHGRGKDVSYLRLYEMDNLWTEIRQ</sequence>
<evidence type="ECO:0000256" key="1">
    <source>
        <dbReference type="ARBA" id="ARBA00001947"/>
    </source>
</evidence>
<evidence type="ECO:0000256" key="4">
    <source>
        <dbReference type="ARBA" id="ARBA00012982"/>
    </source>
</evidence>
<evidence type="ECO:0000256" key="9">
    <source>
        <dbReference type="ARBA" id="ARBA00031449"/>
    </source>
</evidence>
<comment type="similarity">
    <text evidence="3">Belongs to the PTPS family. QueD subfamily.</text>
</comment>
<evidence type="ECO:0000256" key="7">
    <source>
        <dbReference type="ARBA" id="ARBA00022833"/>
    </source>
</evidence>
<dbReference type="EMBL" id="LUKF01000017">
    <property type="protein sequence ID" value="KYG61184.1"/>
    <property type="molecule type" value="Genomic_DNA"/>
</dbReference>